<dbReference type="EMBL" id="CP000362">
    <property type="protein sequence ID" value="ABG31113.1"/>
    <property type="molecule type" value="Genomic_DNA"/>
</dbReference>
<feature type="compositionally biased region" description="Basic residues" evidence="1">
    <location>
        <begin position="69"/>
        <end position="82"/>
    </location>
</feature>
<dbReference type="eggNOG" id="ENOG50339JT">
    <property type="taxonomic scope" value="Bacteria"/>
</dbReference>
<dbReference type="AlphaFoldDB" id="Q16A80"/>
<evidence type="ECO:0000313" key="3">
    <source>
        <dbReference type="Proteomes" id="UP000007029"/>
    </source>
</evidence>
<evidence type="ECO:0008006" key="4">
    <source>
        <dbReference type="Google" id="ProtNLM"/>
    </source>
</evidence>
<dbReference type="InterPro" id="IPR021327">
    <property type="entry name" value="DUF2934"/>
</dbReference>
<organism evidence="2 3">
    <name type="scientific">Roseobacter denitrificans (strain ATCC 33942 / OCh 114)</name>
    <name type="common">Erythrobacter sp. (strain OCh 114)</name>
    <name type="synonym">Roseobacter denitrificans</name>
    <dbReference type="NCBI Taxonomy" id="375451"/>
    <lineage>
        <taxon>Bacteria</taxon>
        <taxon>Pseudomonadati</taxon>
        <taxon>Pseudomonadota</taxon>
        <taxon>Alphaproteobacteria</taxon>
        <taxon>Rhodobacterales</taxon>
        <taxon>Roseobacteraceae</taxon>
        <taxon>Roseobacter</taxon>
    </lineage>
</organism>
<dbReference type="Proteomes" id="UP000007029">
    <property type="component" value="Chromosome"/>
</dbReference>
<accession>Q16A80</accession>
<feature type="compositionally biased region" description="Low complexity" evidence="1">
    <location>
        <begin position="53"/>
        <end position="68"/>
    </location>
</feature>
<dbReference type="KEGG" id="rde:RD1_1480"/>
<proteinExistence type="predicted"/>
<reference evidence="2 3" key="1">
    <citation type="journal article" date="2007" name="J. Bacteriol.">
        <title>The complete genome sequence of Roseobacter denitrificans reveals a mixotrophic rather than photosynthetic metabolism.</title>
        <authorList>
            <person name="Swingley W.D."/>
            <person name="Sadekar S."/>
            <person name="Mastrian S.D."/>
            <person name="Matthies H.J."/>
            <person name="Hao J."/>
            <person name="Ramos H."/>
            <person name="Acharya C.R."/>
            <person name="Conrad A.L."/>
            <person name="Taylor H.L."/>
            <person name="Dejesa L.C."/>
            <person name="Shah M.K."/>
            <person name="O'huallachain M.E."/>
            <person name="Lince M.T."/>
            <person name="Blankenship R.E."/>
            <person name="Beatty J.T."/>
            <person name="Touchman J.W."/>
        </authorList>
    </citation>
    <scope>NUCLEOTIDE SEQUENCE [LARGE SCALE GENOMIC DNA]</scope>
    <source>
        <strain evidence="3">ATCC 33942 / OCh 114</strain>
    </source>
</reference>
<sequence>MTEKHIDESTVREAAYFIWLNEGQPAGQEHAHWMRAVEMLKTSQPKAKKPAKKASAAATRKPAAASKKPAAKKAAAKRKTKT</sequence>
<dbReference type="HOGENOM" id="CLU_2556133_0_0_5"/>
<protein>
    <recommendedName>
        <fullName evidence="4">DUF2934 domain-containing protein</fullName>
    </recommendedName>
</protein>
<dbReference type="STRING" id="375451.RD1_1480"/>
<feature type="region of interest" description="Disordered" evidence="1">
    <location>
        <begin position="42"/>
        <end position="82"/>
    </location>
</feature>
<dbReference type="RefSeq" id="WP_011567733.1">
    <property type="nucleotide sequence ID" value="NC_008209.1"/>
</dbReference>
<name>Q16A80_ROSDO</name>
<evidence type="ECO:0000256" key="1">
    <source>
        <dbReference type="SAM" id="MobiDB-lite"/>
    </source>
</evidence>
<dbReference type="Pfam" id="PF11154">
    <property type="entry name" value="DUF2934"/>
    <property type="match status" value="1"/>
</dbReference>
<gene>
    <name evidence="2" type="ordered locus">RD1_1480</name>
</gene>
<keyword evidence="3" id="KW-1185">Reference proteome</keyword>
<dbReference type="OrthoDB" id="9811127at2"/>
<evidence type="ECO:0000313" key="2">
    <source>
        <dbReference type="EMBL" id="ABG31113.1"/>
    </source>
</evidence>